<keyword evidence="5" id="KW-0408">Iron</keyword>
<gene>
    <name evidence="7" type="ORF">TSTA_010030</name>
</gene>
<keyword evidence="4" id="KW-0560">Oxidoreductase</keyword>
<dbReference type="InterPro" id="IPR006620">
    <property type="entry name" value="Pro_4_hyd_alph"/>
</dbReference>
<organism evidence="7 8">
    <name type="scientific">Talaromyces stipitatus (strain ATCC 10500 / CBS 375.48 / QM 6759 / NRRL 1006)</name>
    <name type="common">Penicillium stipitatum</name>
    <dbReference type="NCBI Taxonomy" id="441959"/>
    <lineage>
        <taxon>Eukaryota</taxon>
        <taxon>Fungi</taxon>
        <taxon>Dikarya</taxon>
        <taxon>Ascomycota</taxon>
        <taxon>Pezizomycotina</taxon>
        <taxon>Eurotiomycetes</taxon>
        <taxon>Eurotiomycetidae</taxon>
        <taxon>Eurotiales</taxon>
        <taxon>Trichocomaceae</taxon>
        <taxon>Talaromyces</taxon>
        <taxon>Talaromyces sect. Talaromyces</taxon>
    </lineage>
</organism>
<proteinExistence type="predicted"/>
<comment type="cofactor">
    <cofactor evidence="1">
        <name>L-ascorbate</name>
        <dbReference type="ChEBI" id="CHEBI:38290"/>
    </cofactor>
</comment>
<keyword evidence="3" id="KW-0223">Dioxygenase</keyword>
<dbReference type="STRING" id="441959.B8MG18"/>
<dbReference type="GO" id="GO:0031418">
    <property type="term" value="F:L-ascorbic acid binding"/>
    <property type="evidence" value="ECO:0007669"/>
    <property type="project" value="InterPro"/>
</dbReference>
<evidence type="ECO:0000256" key="3">
    <source>
        <dbReference type="ARBA" id="ARBA00022964"/>
    </source>
</evidence>
<dbReference type="InterPro" id="IPR045054">
    <property type="entry name" value="P4HA-like"/>
</dbReference>
<dbReference type="GO" id="GO:0005506">
    <property type="term" value="F:iron ion binding"/>
    <property type="evidence" value="ECO:0007669"/>
    <property type="project" value="InterPro"/>
</dbReference>
<dbReference type="RefSeq" id="XP_002483119.1">
    <property type="nucleotide sequence ID" value="XM_002483074.1"/>
</dbReference>
<evidence type="ECO:0000256" key="2">
    <source>
        <dbReference type="ARBA" id="ARBA00022723"/>
    </source>
</evidence>
<keyword evidence="2" id="KW-0479">Metal-binding</keyword>
<dbReference type="GO" id="GO:0004656">
    <property type="term" value="F:procollagen-proline 4-dioxygenase activity"/>
    <property type="evidence" value="ECO:0007669"/>
    <property type="project" value="TreeGrafter"/>
</dbReference>
<dbReference type="OMA" id="YEDTRKC"/>
<dbReference type="InParanoid" id="B8MG18"/>
<sequence>MPATIRPDFLPAQPPHHVTSSIIDFTATTPPIPEYEDCFAAVIDNFMTEAECNELLSLAEQSTTEPGKWERAMINAGNGKQVMVTDTRNCGRIMFDSPEIADRLLARLKPFFERWNMVKLQNQLPVTGIAGRKNVYNLTRLNERLRFLKYVGGEYFKTHVDGKYRTPDGSEMSFYTIQLYLNGEGEEGQDLKELARRKQKGFNGQNIERTDQEKLLGGATSFSPSWRDTNQDVRVWPKAGRILVFQHNNLWHGGDSVYGGVKYTVRTDVLYSKSPLSDLPA</sequence>
<dbReference type="OrthoDB" id="69177at2759"/>
<dbReference type="EMBL" id="EQ962656">
    <property type="protein sequence ID" value="EED15885.1"/>
    <property type="molecule type" value="Genomic_DNA"/>
</dbReference>
<dbReference type="Gene3D" id="2.60.120.620">
    <property type="entry name" value="q2cbj1_9rhob like domain"/>
    <property type="match status" value="1"/>
</dbReference>
<evidence type="ECO:0000313" key="8">
    <source>
        <dbReference type="Proteomes" id="UP000001745"/>
    </source>
</evidence>
<protein>
    <recommendedName>
        <fullName evidence="6">Prolyl 4-hydroxylase alpha subunit domain-containing protein</fullName>
    </recommendedName>
</protein>
<name>B8MG18_TALSN</name>
<evidence type="ECO:0000256" key="1">
    <source>
        <dbReference type="ARBA" id="ARBA00001961"/>
    </source>
</evidence>
<dbReference type="Pfam" id="PF13640">
    <property type="entry name" value="2OG-FeII_Oxy_3"/>
    <property type="match status" value="1"/>
</dbReference>
<dbReference type="AlphaFoldDB" id="B8MG18"/>
<accession>B8MG18</accession>
<keyword evidence="8" id="KW-1185">Reference proteome</keyword>
<dbReference type="PANTHER" id="PTHR10869">
    <property type="entry name" value="PROLYL 4-HYDROXYLASE ALPHA SUBUNIT"/>
    <property type="match status" value="1"/>
</dbReference>
<dbReference type="VEuPathDB" id="FungiDB:TSTA_010030"/>
<dbReference type="Proteomes" id="UP000001745">
    <property type="component" value="Unassembled WGS sequence"/>
</dbReference>
<dbReference type="HOGENOM" id="CLU_041456_2_1_1"/>
<dbReference type="eggNOG" id="ENOG502S6FN">
    <property type="taxonomic scope" value="Eukaryota"/>
</dbReference>
<dbReference type="PhylomeDB" id="B8MG18"/>
<dbReference type="GeneID" id="8102799"/>
<dbReference type="PANTHER" id="PTHR10869:SF241">
    <property type="entry name" value="FE2OG DIOXYGENASE DOMAIN-CONTAINING PROTEIN"/>
    <property type="match status" value="1"/>
</dbReference>
<feature type="domain" description="Prolyl 4-hydroxylase alpha subunit" evidence="6">
    <location>
        <begin position="38"/>
        <end position="270"/>
    </location>
</feature>
<reference evidence="8" key="1">
    <citation type="journal article" date="2015" name="Genome Announc.">
        <title>Genome sequence of the AIDS-associated pathogen Penicillium marneffei (ATCC18224) and its near taxonomic relative Talaromyces stipitatus (ATCC10500).</title>
        <authorList>
            <person name="Nierman W.C."/>
            <person name="Fedorova-Abrams N.D."/>
            <person name="Andrianopoulos A."/>
        </authorList>
    </citation>
    <scope>NUCLEOTIDE SEQUENCE [LARGE SCALE GENOMIC DNA]</scope>
    <source>
        <strain evidence="8">ATCC 10500 / CBS 375.48 / QM 6759 / NRRL 1006</strain>
    </source>
</reference>
<evidence type="ECO:0000259" key="6">
    <source>
        <dbReference type="SMART" id="SM00702"/>
    </source>
</evidence>
<dbReference type="InterPro" id="IPR044862">
    <property type="entry name" value="Pro_4_hyd_alph_FE2OG_OXY"/>
</dbReference>
<dbReference type="SMART" id="SM00702">
    <property type="entry name" value="P4Hc"/>
    <property type="match status" value="1"/>
</dbReference>
<dbReference type="GO" id="GO:0005783">
    <property type="term" value="C:endoplasmic reticulum"/>
    <property type="evidence" value="ECO:0007669"/>
    <property type="project" value="TreeGrafter"/>
</dbReference>
<evidence type="ECO:0000256" key="4">
    <source>
        <dbReference type="ARBA" id="ARBA00023002"/>
    </source>
</evidence>
<evidence type="ECO:0000256" key="5">
    <source>
        <dbReference type="ARBA" id="ARBA00023004"/>
    </source>
</evidence>
<evidence type="ECO:0000313" key="7">
    <source>
        <dbReference type="EMBL" id="EED15885.1"/>
    </source>
</evidence>